<evidence type="ECO:0000259" key="1">
    <source>
        <dbReference type="Pfam" id="PF02581"/>
    </source>
</evidence>
<evidence type="ECO:0000313" key="3">
    <source>
        <dbReference type="Proteomes" id="UP000528322"/>
    </source>
</evidence>
<name>A0A7W8DG17_9BACT</name>
<dbReference type="Gene3D" id="3.20.20.70">
    <property type="entry name" value="Aldolase class I"/>
    <property type="match status" value="1"/>
</dbReference>
<dbReference type="Proteomes" id="UP000528322">
    <property type="component" value="Unassembled WGS sequence"/>
</dbReference>
<reference evidence="2 3" key="1">
    <citation type="submission" date="2020-08" db="EMBL/GenBank/DDBJ databases">
        <title>Genomic Encyclopedia of Type Strains, Phase IV (KMG-IV): sequencing the most valuable type-strain genomes for metagenomic binning, comparative biology and taxonomic classification.</title>
        <authorList>
            <person name="Goeker M."/>
        </authorList>
    </citation>
    <scope>NUCLEOTIDE SEQUENCE [LARGE SCALE GENOMIC DNA]</scope>
    <source>
        <strain evidence="2 3">DSM 22071</strain>
    </source>
</reference>
<protein>
    <submittedName>
        <fullName evidence="2">Thiamine monophosphate synthase</fullName>
    </submittedName>
</protein>
<dbReference type="EMBL" id="JACHID010000001">
    <property type="protein sequence ID" value="MBB5020924.1"/>
    <property type="molecule type" value="Genomic_DNA"/>
</dbReference>
<proteinExistence type="predicted"/>
<feature type="domain" description="Thiamine phosphate synthase/TenI" evidence="1">
    <location>
        <begin position="111"/>
        <end position="192"/>
    </location>
</feature>
<dbReference type="Pfam" id="PF02581">
    <property type="entry name" value="TMP-TENI"/>
    <property type="match status" value="1"/>
</dbReference>
<dbReference type="CDD" id="cd00564">
    <property type="entry name" value="TMP_TenI"/>
    <property type="match status" value="1"/>
</dbReference>
<organism evidence="2 3">
    <name type="scientific">Desulfurispira natronophila</name>
    <dbReference type="NCBI Taxonomy" id="682562"/>
    <lineage>
        <taxon>Bacteria</taxon>
        <taxon>Pseudomonadati</taxon>
        <taxon>Chrysiogenota</taxon>
        <taxon>Chrysiogenia</taxon>
        <taxon>Chrysiogenales</taxon>
        <taxon>Chrysiogenaceae</taxon>
        <taxon>Desulfurispira</taxon>
    </lineage>
</organism>
<sequence>MLNQDFSIIAITDFSRFNDTNSYLKHYSTLAAHPAITRVMLREPGMDMFQYMEILEALSPHSKKVLVHSKNVTTLPQLEFILEAGLASGIHWTSQAPLGSELLSWGEHSRSCHSAQEARQLLSIAKGLDWITLSPIFHTKKPYSSVPLGSTEFDTLPPALLKRTVALGGISCETLPRLASFRYLKGIACIGALASSDWENLVDLSMELFCQM</sequence>
<dbReference type="SUPFAM" id="SSF51391">
    <property type="entry name" value="Thiamin phosphate synthase"/>
    <property type="match status" value="1"/>
</dbReference>
<evidence type="ECO:0000313" key="2">
    <source>
        <dbReference type="EMBL" id="MBB5020924.1"/>
    </source>
</evidence>
<dbReference type="GO" id="GO:0009228">
    <property type="term" value="P:thiamine biosynthetic process"/>
    <property type="evidence" value="ECO:0007669"/>
    <property type="project" value="UniProtKB-KW"/>
</dbReference>
<gene>
    <name evidence="2" type="ORF">HNR37_000227</name>
</gene>
<dbReference type="InterPro" id="IPR013785">
    <property type="entry name" value="Aldolase_TIM"/>
</dbReference>
<dbReference type="AlphaFoldDB" id="A0A7W8DG17"/>
<comment type="caution">
    <text evidence="2">The sequence shown here is derived from an EMBL/GenBank/DDBJ whole genome shotgun (WGS) entry which is preliminary data.</text>
</comment>
<keyword evidence="3" id="KW-1185">Reference proteome</keyword>
<dbReference type="InterPro" id="IPR036206">
    <property type="entry name" value="ThiamineP_synth_sf"/>
</dbReference>
<dbReference type="InterPro" id="IPR022998">
    <property type="entry name" value="ThiamineP_synth_TenI"/>
</dbReference>
<accession>A0A7W8DG17</accession>